<dbReference type="AlphaFoldDB" id="A0A645A5X3"/>
<dbReference type="AntiFam" id="ANF00074">
    <property type="entry name" value="Shadow ORF (opposite alaS)"/>
</dbReference>
<protein>
    <submittedName>
        <fullName evidence="1">Uncharacterized protein</fullName>
    </submittedName>
</protein>
<gene>
    <name evidence="1" type="ORF">SDC9_94373</name>
</gene>
<organism evidence="1">
    <name type="scientific">bioreactor metagenome</name>
    <dbReference type="NCBI Taxonomy" id="1076179"/>
    <lineage>
        <taxon>unclassified sequences</taxon>
        <taxon>metagenomes</taxon>
        <taxon>ecological metagenomes</taxon>
    </lineage>
</organism>
<name>A0A645A5X3_9ZZZZ</name>
<dbReference type="EMBL" id="VSSQ01011766">
    <property type="protein sequence ID" value="MPM47661.1"/>
    <property type="molecule type" value="Genomic_DNA"/>
</dbReference>
<sequence>MLPKVVFFSEPDDPFLRDAAFVAPDCVCLVVILVNARPQQVFRNSQHFCEEFPCPRYGVVFKIISEGKITEHFEICAVTRRLSDAVDIRRANALLAGSDAASRRLLRSGEI</sequence>
<comment type="caution">
    <text evidence="1">The sequence shown here is derived from an EMBL/GenBank/DDBJ whole genome shotgun (WGS) entry which is preliminary data.</text>
</comment>
<reference evidence="1" key="1">
    <citation type="submission" date="2019-08" db="EMBL/GenBank/DDBJ databases">
        <authorList>
            <person name="Kucharzyk K."/>
            <person name="Murdoch R.W."/>
            <person name="Higgins S."/>
            <person name="Loffler F."/>
        </authorList>
    </citation>
    <scope>NUCLEOTIDE SEQUENCE</scope>
</reference>
<proteinExistence type="predicted"/>
<evidence type="ECO:0000313" key="1">
    <source>
        <dbReference type="EMBL" id="MPM47661.1"/>
    </source>
</evidence>
<accession>A0A645A5X3</accession>